<dbReference type="AlphaFoldDB" id="A0AAE1IYV9"/>
<dbReference type="InterPro" id="IPR003676">
    <property type="entry name" value="SAUR_fam"/>
</dbReference>
<dbReference type="Pfam" id="PF02519">
    <property type="entry name" value="Auxin_inducible"/>
    <property type="match status" value="1"/>
</dbReference>
<evidence type="ECO:0000313" key="3">
    <source>
        <dbReference type="Proteomes" id="UP001293593"/>
    </source>
</evidence>
<evidence type="ECO:0000256" key="1">
    <source>
        <dbReference type="ARBA" id="ARBA00006974"/>
    </source>
</evidence>
<keyword evidence="3" id="KW-1185">Reference proteome</keyword>
<comment type="caution">
    <text evidence="2">The sequence shown here is derived from an EMBL/GenBank/DDBJ whole genome shotgun (WGS) entry which is preliminary data.</text>
</comment>
<proteinExistence type="inferred from homology"/>
<sequence length="154" mass="17818">MMRKFHKLWGDRGGLWQHHAGEELYGGYTSLPNHNVTKKNKKQSRVAPHGCLGVYIGPERQKFVIKIEHVNHPRFRALLEDSENDYGNSVHNNGPIYLPCNVDVFYEALAEITIADFDSPVSDKISSSYRSAKHSWARRISRFRELLSLINHRF</sequence>
<dbReference type="EMBL" id="JAWXYG010000011">
    <property type="protein sequence ID" value="KAK4259546.1"/>
    <property type="molecule type" value="Genomic_DNA"/>
</dbReference>
<dbReference type="GO" id="GO:0009733">
    <property type="term" value="P:response to auxin"/>
    <property type="evidence" value="ECO:0007669"/>
    <property type="project" value="InterPro"/>
</dbReference>
<protein>
    <recommendedName>
        <fullName evidence="4">Small auxin up regulated protein</fullName>
    </recommendedName>
</protein>
<reference evidence="2" key="1">
    <citation type="submission" date="2023-10" db="EMBL/GenBank/DDBJ databases">
        <title>Chromosome-level genome of the transformable northern wattle, Acacia crassicarpa.</title>
        <authorList>
            <person name="Massaro I."/>
            <person name="Sinha N.R."/>
            <person name="Poethig S."/>
            <person name="Leichty A.R."/>
        </authorList>
    </citation>
    <scope>NUCLEOTIDE SEQUENCE</scope>
    <source>
        <strain evidence="2">Acra3RX</strain>
        <tissue evidence="2">Leaf</tissue>
    </source>
</reference>
<organism evidence="2 3">
    <name type="scientific">Acacia crassicarpa</name>
    <name type="common">northern wattle</name>
    <dbReference type="NCBI Taxonomy" id="499986"/>
    <lineage>
        <taxon>Eukaryota</taxon>
        <taxon>Viridiplantae</taxon>
        <taxon>Streptophyta</taxon>
        <taxon>Embryophyta</taxon>
        <taxon>Tracheophyta</taxon>
        <taxon>Spermatophyta</taxon>
        <taxon>Magnoliopsida</taxon>
        <taxon>eudicotyledons</taxon>
        <taxon>Gunneridae</taxon>
        <taxon>Pentapetalae</taxon>
        <taxon>rosids</taxon>
        <taxon>fabids</taxon>
        <taxon>Fabales</taxon>
        <taxon>Fabaceae</taxon>
        <taxon>Caesalpinioideae</taxon>
        <taxon>mimosoid clade</taxon>
        <taxon>Acacieae</taxon>
        <taxon>Acacia</taxon>
    </lineage>
</organism>
<comment type="similarity">
    <text evidence="1">Belongs to the ARG7 family.</text>
</comment>
<evidence type="ECO:0008006" key="4">
    <source>
        <dbReference type="Google" id="ProtNLM"/>
    </source>
</evidence>
<dbReference type="PANTHER" id="PTHR31374:SF118">
    <property type="entry name" value="OS01G0924966 PROTEIN"/>
    <property type="match status" value="1"/>
</dbReference>
<evidence type="ECO:0000313" key="2">
    <source>
        <dbReference type="EMBL" id="KAK4259546.1"/>
    </source>
</evidence>
<dbReference type="PANTHER" id="PTHR31374">
    <property type="entry name" value="AUXIN-INDUCED PROTEIN-LIKE-RELATED"/>
    <property type="match status" value="1"/>
</dbReference>
<name>A0AAE1IYV9_9FABA</name>
<accession>A0AAE1IYV9</accession>
<dbReference type="Proteomes" id="UP001293593">
    <property type="component" value="Unassembled WGS sequence"/>
</dbReference>
<gene>
    <name evidence="2" type="ORF">QN277_005868</name>
</gene>